<evidence type="ECO:0000256" key="10">
    <source>
        <dbReference type="ARBA" id="ARBA00030587"/>
    </source>
</evidence>
<dbReference type="NCBIfam" id="TIGR01885">
    <property type="entry name" value="Orn_aminotrans"/>
    <property type="match status" value="1"/>
</dbReference>
<comment type="similarity">
    <text evidence="11">Belongs to the class-III pyridoxal-phosphate-dependent aminotransferase family. OAT subfamily.</text>
</comment>
<dbReference type="Gene3D" id="3.40.640.10">
    <property type="entry name" value="Type I PLP-dependent aspartate aminotransferase-like (Major domain)"/>
    <property type="match status" value="1"/>
</dbReference>
<dbReference type="AlphaFoldDB" id="A0A5C7FF63"/>
<dbReference type="FunFam" id="3.40.640.10:FF:000011">
    <property type="entry name" value="Ornithine aminotransferase"/>
    <property type="match status" value="1"/>
</dbReference>
<dbReference type="Pfam" id="PF00202">
    <property type="entry name" value="Aminotran_3"/>
    <property type="match status" value="1"/>
</dbReference>
<dbReference type="PANTHER" id="PTHR11986:SF18">
    <property type="entry name" value="ORNITHINE AMINOTRANSFERASE, MITOCHONDRIAL"/>
    <property type="match status" value="1"/>
</dbReference>
<organism evidence="12 13">
    <name type="scientific">Alkalicoccus halolimnae</name>
    <dbReference type="NCBI Taxonomy" id="1667239"/>
    <lineage>
        <taxon>Bacteria</taxon>
        <taxon>Bacillati</taxon>
        <taxon>Bacillota</taxon>
        <taxon>Bacilli</taxon>
        <taxon>Bacillales</taxon>
        <taxon>Bacillaceae</taxon>
        <taxon>Alkalicoccus</taxon>
    </lineage>
</organism>
<accession>A0A5C7FF63</accession>
<dbReference type="SUPFAM" id="SSF53383">
    <property type="entry name" value="PLP-dependent transferases"/>
    <property type="match status" value="1"/>
</dbReference>
<name>A0A5C7FF63_9BACI</name>
<comment type="catalytic activity">
    <reaction evidence="11">
        <text>a 2-oxocarboxylate + L-ornithine = L-glutamate 5-semialdehyde + an L-alpha-amino acid</text>
        <dbReference type="Rhea" id="RHEA:13877"/>
        <dbReference type="ChEBI" id="CHEBI:35179"/>
        <dbReference type="ChEBI" id="CHEBI:46911"/>
        <dbReference type="ChEBI" id="CHEBI:58066"/>
        <dbReference type="ChEBI" id="CHEBI:59869"/>
        <dbReference type="EC" id="2.6.1.13"/>
    </reaction>
</comment>
<dbReference type="EMBL" id="CP144914">
    <property type="protein sequence ID" value="WWD80313.1"/>
    <property type="molecule type" value="Genomic_DNA"/>
</dbReference>
<dbReference type="HAMAP" id="MF_01689">
    <property type="entry name" value="Ornith_aminotrans_3"/>
    <property type="match status" value="1"/>
</dbReference>
<dbReference type="GO" id="GO:0042802">
    <property type="term" value="F:identical protein binding"/>
    <property type="evidence" value="ECO:0007669"/>
    <property type="project" value="TreeGrafter"/>
</dbReference>
<keyword evidence="7 11" id="KW-0641">Proline biosynthesis</keyword>
<feature type="modified residue" description="N6-(pyridoxal phosphate)lysine" evidence="11">
    <location>
        <position position="258"/>
    </location>
</feature>
<dbReference type="InterPro" id="IPR015421">
    <property type="entry name" value="PyrdxlP-dep_Trfase_major"/>
</dbReference>
<dbReference type="InterPro" id="IPR050103">
    <property type="entry name" value="Class-III_PLP-dep_AT"/>
</dbReference>
<protein>
    <recommendedName>
        <fullName evidence="3 11">Ornithine aminotransferase</fullName>
        <shortName evidence="11">OAT</shortName>
        <ecNumber evidence="3 11">2.6.1.13</ecNumber>
    </recommendedName>
    <alternativeName>
        <fullName evidence="10 11">Ornithine--oxo-acid aminotransferase</fullName>
    </alternativeName>
</protein>
<keyword evidence="8 11" id="KW-0808">Transferase</keyword>
<dbReference type="GO" id="GO:0055129">
    <property type="term" value="P:L-proline biosynthetic process"/>
    <property type="evidence" value="ECO:0007669"/>
    <property type="project" value="UniProtKB-UniRule"/>
</dbReference>
<evidence type="ECO:0000256" key="4">
    <source>
        <dbReference type="ARBA" id="ARBA00022490"/>
    </source>
</evidence>
<proteinExistence type="inferred from homology"/>
<evidence type="ECO:0000256" key="1">
    <source>
        <dbReference type="ARBA" id="ARBA00001933"/>
    </source>
</evidence>
<dbReference type="PIRSF" id="PIRSF000521">
    <property type="entry name" value="Transaminase_4ab_Lys_Orn"/>
    <property type="match status" value="1"/>
</dbReference>
<evidence type="ECO:0000256" key="11">
    <source>
        <dbReference type="HAMAP-Rule" id="MF_01689"/>
    </source>
</evidence>
<keyword evidence="9 11" id="KW-0663">Pyridoxal phosphate</keyword>
<dbReference type="RefSeq" id="WP_147804183.1">
    <property type="nucleotide sequence ID" value="NZ_CP144914.1"/>
</dbReference>
<dbReference type="InterPro" id="IPR005814">
    <property type="entry name" value="Aminotrans_3"/>
</dbReference>
<evidence type="ECO:0000256" key="8">
    <source>
        <dbReference type="ARBA" id="ARBA00022679"/>
    </source>
</evidence>
<comment type="pathway">
    <text evidence="2 11">Amino-acid biosynthesis; L-proline biosynthesis; L-glutamate 5-semialdehyde from L-ornithine: step 1/1.</text>
</comment>
<evidence type="ECO:0000256" key="6">
    <source>
        <dbReference type="ARBA" id="ARBA00022605"/>
    </source>
</evidence>
<dbReference type="EC" id="2.6.1.13" evidence="3 11"/>
<dbReference type="OrthoDB" id="9807885at2"/>
<sequence length="400" mass="43765">MTTSTNTSSIIEHTEKHGARNYHPLPIVISKAEGVWVEDPEGNRYIDMLSAYSALNQGHRHPKIIQALKDQADKVTLTSRAFHNDQLGFFYDKVSEWTGKELVLPMNTGAEAVETAVKAARRWGYQEKGIPKDQAEIIGCHGNFHGRTMTAVSLAAEENDTTGFGPMLPGIKTIPYGDAAALKDAITPNTTAFLFEPIQGEGGVVIPPEGFLREAQAICKENNVLFIADEIQTGLCRTGRTFACDWEEVKPDMYILGKALGGGVFPISCVAADEDILGVFDPGSHGSTFGGNPLGAAVAVSALNVLEEEQLADRSRRLGEYFRDRLRKIDNPMIKEIRGKGLFIGVELSEPARSYCESLKEKGLLCKETQTNVIRFAPPLVISEEDLDWALSKIETVLAK</sequence>
<evidence type="ECO:0000256" key="7">
    <source>
        <dbReference type="ARBA" id="ARBA00022650"/>
    </source>
</evidence>
<dbReference type="GO" id="GO:0005737">
    <property type="term" value="C:cytoplasm"/>
    <property type="evidence" value="ECO:0007669"/>
    <property type="project" value="UniProtKB-SubCell"/>
</dbReference>
<dbReference type="PANTHER" id="PTHR11986">
    <property type="entry name" value="AMINOTRANSFERASE CLASS III"/>
    <property type="match status" value="1"/>
</dbReference>
<keyword evidence="5 11" id="KW-0032">Aminotransferase</keyword>
<comment type="subcellular location">
    <subcellularLocation>
        <location evidence="11">Cytoplasm</location>
    </subcellularLocation>
</comment>
<evidence type="ECO:0000256" key="5">
    <source>
        <dbReference type="ARBA" id="ARBA00022576"/>
    </source>
</evidence>
<dbReference type="CDD" id="cd00610">
    <property type="entry name" value="OAT_like"/>
    <property type="match status" value="1"/>
</dbReference>
<reference evidence="12 13" key="1">
    <citation type="submission" date="2024-01" db="EMBL/GenBank/DDBJ databases">
        <title>Complete Genome Sequence of Alkalicoccus halolimnae BZ-SZ-XJ29T, a Moderately Halophilic Bacterium Isolated from a Salt Lake.</title>
        <authorList>
            <person name="Zhao B."/>
        </authorList>
    </citation>
    <scope>NUCLEOTIDE SEQUENCE [LARGE SCALE GENOMIC DNA]</scope>
    <source>
        <strain evidence="12 13">BZ-SZ-XJ29</strain>
    </source>
</reference>
<evidence type="ECO:0000256" key="9">
    <source>
        <dbReference type="ARBA" id="ARBA00022898"/>
    </source>
</evidence>
<dbReference type="GO" id="GO:0004587">
    <property type="term" value="F:ornithine aminotransferase activity"/>
    <property type="evidence" value="ECO:0007669"/>
    <property type="project" value="UniProtKB-UniRule"/>
</dbReference>
<evidence type="ECO:0000256" key="3">
    <source>
        <dbReference type="ARBA" id="ARBA00012924"/>
    </source>
</evidence>
<keyword evidence="4 11" id="KW-0963">Cytoplasm</keyword>
<dbReference type="InterPro" id="IPR015424">
    <property type="entry name" value="PyrdxlP-dep_Trfase"/>
</dbReference>
<evidence type="ECO:0000313" key="12">
    <source>
        <dbReference type="EMBL" id="WWD80313.1"/>
    </source>
</evidence>
<dbReference type="InterPro" id="IPR034757">
    <property type="entry name" value="Ornith_aminotrans_bact"/>
</dbReference>
<keyword evidence="6 11" id="KW-0028">Amino-acid biosynthesis</keyword>
<dbReference type="GO" id="GO:0030170">
    <property type="term" value="F:pyridoxal phosphate binding"/>
    <property type="evidence" value="ECO:0007669"/>
    <property type="project" value="UniProtKB-UniRule"/>
</dbReference>
<dbReference type="InterPro" id="IPR015422">
    <property type="entry name" value="PyrdxlP-dep_Trfase_small"/>
</dbReference>
<evidence type="ECO:0000256" key="2">
    <source>
        <dbReference type="ARBA" id="ARBA00004998"/>
    </source>
</evidence>
<dbReference type="NCBIfam" id="NF003145">
    <property type="entry name" value="PRK04073.1"/>
    <property type="match status" value="1"/>
</dbReference>
<comment type="cofactor">
    <cofactor evidence="1 11">
        <name>pyridoxal 5'-phosphate</name>
        <dbReference type="ChEBI" id="CHEBI:597326"/>
    </cofactor>
</comment>
<dbReference type="Proteomes" id="UP000321816">
    <property type="component" value="Chromosome"/>
</dbReference>
<dbReference type="KEGG" id="ahal:FTX54_001720"/>
<dbReference type="Gene3D" id="3.90.1150.10">
    <property type="entry name" value="Aspartate Aminotransferase, domain 1"/>
    <property type="match status" value="1"/>
</dbReference>
<dbReference type="PROSITE" id="PS00600">
    <property type="entry name" value="AA_TRANSFER_CLASS_3"/>
    <property type="match status" value="1"/>
</dbReference>
<gene>
    <name evidence="11" type="primary">rocD</name>
    <name evidence="12" type="ORF">FTX54_001720</name>
</gene>
<keyword evidence="13" id="KW-1185">Reference proteome</keyword>
<dbReference type="InterPro" id="IPR010164">
    <property type="entry name" value="Orn_aminotrans"/>
</dbReference>
<dbReference type="InterPro" id="IPR049704">
    <property type="entry name" value="Aminotrans_3_PPA_site"/>
</dbReference>
<evidence type="ECO:0000313" key="13">
    <source>
        <dbReference type="Proteomes" id="UP000321816"/>
    </source>
</evidence>
<comment type="function">
    <text evidence="11">Catalyzes the interconversion of ornithine to glutamate semialdehyde.</text>
</comment>